<dbReference type="Pfam" id="PF11827">
    <property type="entry name" value="DUF3347"/>
    <property type="match status" value="1"/>
</dbReference>
<evidence type="ECO:0000259" key="1">
    <source>
        <dbReference type="Pfam" id="PF11827"/>
    </source>
</evidence>
<dbReference type="InterPro" id="IPR021782">
    <property type="entry name" value="DUF3347"/>
</dbReference>
<name>A0A1T4U0J2_9BACT</name>
<accession>A0A1T4U0J2</accession>
<reference evidence="3" key="1">
    <citation type="submission" date="2017-02" db="EMBL/GenBank/DDBJ databases">
        <authorList>
            <person name="Varghese N."/>
            <person name="Submissions S."/>
        </authorList>
    </citation>
    <scope>NUCLEOTIDE SEQUENCE [LARGE SCALE GENOMIC DNA]</scope>
    <source>
        <strain evidence="3">DSM 22224</strain>
    </source>
</reference>
<dbReference type="AlphaFoldDB" id="A0A1T4U0J2"/>
<dbReference type="Proteomes" id="UP000190367">
    <property type="component" value="Unassembled WGS sequence"/>
</dbReference>
<feature type="domain" description="DUF3347" evidence="1">
    <location>
        <begin position="77"/>
        <end position="169"/>
    </location>
</feature>
<organism evidence="2 3">
    <name type="scientific">Chitinophaga eiseniae</name>
    <dbReference type="NCBI Taxonomy" id="634771"/>
    <lineage>
        <taxon>Bacteria</taxon>
        <taxon>Pseudomonadati</taxon>
        <taxon>Bacteroidota</taxon>
        <taxon>Chitinophagia</taxon>
        <taxon>Chitinophagales</taxon>
        <taxon>Chitinophagaceae</taxon>
        <taxon>Chitinophaga</taxon>
    </lineage>
</organism>
<proteinExistence type="predicted"/>
<evidence type="ECO:0000313" key="3">
    <source>
        <dbReference type="Proteomes" id="UP000190367"/>
    </source>
</evidence>
<gene>
    <name evidence="2" type="ORF">SAMN04488128_107218</name>
</gene>
<keyword evidence="3" id="KW-1185">Reference proteome</keyword>
<sequence length="218" mass="23765">MFDSCFQSRLIIITFANEEKHPPMNFRLGVPVGTLCIAVALFGCQSSSTKSGETAATPAAALQAPYSQVYYDSLQTVMQAYYQLSAALVKADSVGANLAAASLKQHMDSLPVSSLQMDSSHLSIITGTTGSISAELAGFEGEKDLEGKRSSFQMVSEMLFDLVKNTGLKGKTIYHQYCPMAFDDKGAYWLSDKPEIFNPYFGDKMLHCGETKDTLSYQ</sequence>
<evidence type="ECO:0000313" key="2">
    <source>
        <dbReference type="EMBL" id="SKA46193.1"/>
    </source>
</evidence>
<dbReference type="EMBL" id="FUWZ01000007">
    <property type="protein sequence ID" value="SKA46193.1"/>
    <property type="molecule type" value="Genomic_DNA"/>
</dbReference>
<dbReference type="STRING" id="634771.SAMN04488128_107218"/>
<protein>
    <recommendedName>
        <fullName evidence="1">DUF3347 domain-containing protein</fullName>
    </recommendedName>
</protein>